<sequence>MYCLRLAALPILILIRYSQSIFHSAKRANTICSALLQPSRRLNFA</sequence>
<evidence type="ECO:0000313" key="2">
    <source>
        <dbReference type="Proteomes" id="UP000005837"/>
    </source>
</evidence>
<reference evidence="1 2" key="1">
    <citation type="submission" date="2009-01" db="EMBL/GenBank/DDBJ databases">
        <authorList>
            <person name="Fulton L."/>
            <person name="Clifton S."/>
            <person name="Chinwalla A.T."/>
            <person name="Mitreva M."/>
            <person name="Sodergren E."/>
            <person name="Weinstock G."/>
            <person name="Clifton S."/>
            <person name="Dooling D.J."/>
            <person name="Fulton B."/>
            <person name="Minx P."/>
            <person name="Pepin K.H."/>
            <person name="Johnson M."/>
            <person name="Bhonagiri V."/>
            <person name="Nash W.E."/>
            <person name="Mardis E.R."/>
            <person name="Wilson R.K."/>
        </authorList>
    </citation>
    <scope>NUCLEOTIDE SEQUENCE [LARGE SCALE GENOMIC DNA]</scope>
    <source>
        <strain evidence="1 2">ATCC 23834</strain>
    </source>
</reference>
<accession>C0DWZ1</accession>
<gene>
    <name evidence="1" type="ORF">EIKCOROL_01894</name>
</gene>
<dbReference type="HOGENOM" id="CLU_3199234_0_0_4"/>
<proteinExistence type="predicted"/>
<organism evidence="1 2">
    <name type="scientific">Eikenella corrodens ATCC 23834</name>
    <dbReference type="NCBI Taxonomy" id="546274"/>
    <lineage>
        <taxon>Bacteria</taxon>
        <taxon>Pseudomonadati</taxon>
        <taxon>Pseudomonadota</taxon>
        <taxon>Betaproteobacteria</taxon>
        <taxon>Neisseriales</taxon>
        <taxon>Neisseriaceae</taxon>
        <taxon>Eikenella</taxon>
    </lineage>
</organism>
<comment type="caution">
    <text evidence="1">The sequence shown here is derived from an EMBL/GenBank/DDBJ whole genome shotgun (WGS) entry which is preliminary data.</text>
</comment>
<name>C0DWZ1_EIKCO</name>
<protein>
    <submittedName>
        <fullName evidence="1">Uncharacterized protein</fullName>
    </submittedName>
</protein>
<evidence type="ECO:0000313" key="1">
    <source>
        <dbReference type="EMBL" id="EEG23444.1"/>
    </source>
</evidence>
<dbReference type="Proteomes" id="UP000005837">
    <property type="component" value="Unassembled WGS sequence"/>
</dbReference>
<dbReference type="AlphaFoldDB" id="C0DWZ1"/>
<dbReference type="EMBL" id="ACEA01000040">
    <property type="protein sequence ID" value="EEG23444.1"/>
    <property type="molecule type" value="Genomic_DNA"/>
</dbReference>